<dbReference type="PROSITE" id="PS51186">
    <property type="entry name" value="GNAT"/>
    <property type="match status" value="1"/>
</dbReference>
<organism evidence="2">
    <name type="scientific">bioreactor metagenome</name>
    <dbReference type="NCBI Taxonomy" id="1076179"/>
    <lineage>
        <taxon>unclassified sequences</taxon>
        <taxon>metagenomes</taxon>
        <taxon>ecological metagenomes</taxon>
    </lineage>
</organism>
<dbReference type="InterPro" id="IPR016181">
    <property type="entry name" value="Acyl_CoA_acyltransferase"/>
</dbReference>
<comment type="caution">
    <text evidence="2">The sequence shown here is derived from an EMBL/GenBank/DDBJ whole genome shotgun (WGS) entry which is preliminary data.</text>
</comment>
<accession>A0A645E3W2</accession>
<sequence length="156" mass="18287">MNISYKIFTPECCNAVIDLQHNWVKENITFGVVCDNEDDILKHQNDYFILAFDFEKLVGYITADVITNSGERYINIFDYNSDYLCVNDLYIHPECRNRRIGENLLALVEKKAVSNNINNYFVSSATKDAGAVRNFYERNGYTIWTTLFYKKEDHKH</sequence>
<proteinExistence type="predicted"/>
<reference evidence="2" key="1">
    <citation type="submission" date="2019-08" db="EMBL/GenBank/DDBJ databases">
        <authorList>
            <person name="Kucharzyk K."/>
            <person name="Murdoch R.W."/>
            <person name="Higgins S."/>
            <person name="Loffler F."/>
        </authorList>
    </citation>
    <scope>NUCLEOTIDE SEQUENCE</scope>
</reference>
<dbReference type="EMBL" id="VSSQ01041976">
    <property type="protein sequence ID" value="MPM95493.1"/>
    <property type="molecule type" value="Genomic_DNA"/>
</dbReference>
<dbReference type="InterPro" id="IPR000182">
    <property type="entry name" value="GNAT_dom"/>
</dbReference>
<evidence type="ECO:0000259" key="1">
    <source>
        <dbReference type="PROSITE" id="PS51186"/>
    </source>
</evidence>
<evidence type="ECO:0000313" key="2">
    <source>
        <dbReference type="EMBL" id="MPM95493.1"/>
    </source>
</evidence>
<dbReference type="Gene3D" id="3.40.630.30">
    <property type="match status" value="1"/>
</dbReference>
<gene>
    <name evidence="2" type="ORF">SDC9_142647</name>
</gene>
<dbReference type="SUPFAM" id="SSF55729">
    <property type="entry name" value="Acyl-CoA N-acyltransferases (Nat)"/>
    <property type="match status" value="1"/>
</dbReference>
<name>A0A645E3W2_9ZZZZ</name>
<feature type="domain" description="N-acetyltransferase" evidence="1">
    <location>
        <begin position="3"/>
        <end position="156"/>
    </location>
</feature>
<dbReference type="GO" id="GO:0016747">
    <property type="term" value="F:acyltransferase activity, transferring groups other than amino-acyl groups"/>
    <property type="evidence" value="ECO:0007669"/>
    <property type="project" value="InterPro"/>
</dbReference>
<dbReference type="CDD" id="cd04301">
    <property type="entry name" value="NAT_SF"/>
    <property type="match status" value="1"/>
</dbReference>
<protein>
    <recommendedName>
        <fullName evidence="1">N-acetyltransferase domain-containing protein</fullName>
    </recommendedName>
</protein>
<dbReference type="Pfam" id="PF00583">
    <property type="entry name" value="Acetyltransf_1"/>
    <property type="match status" value="1"/>
</dbReference>
<dbReference type="AlphaFoldDB" id="A0A645E3W2"/>